<dbReference type="PANTHER" id="PTHR43766">
    <property type="entry name" value="TRYPTOPHAN--TRNA LIGASE, MITOCHONDRIAL"/>
    <property type="match status" value="1"/>
</dbReference>
<comment type="caution">
    <text evidence="10">The sequence shown here is derived from an EMBL/GenBank/DDBJ whole genome shotgun (WGS) entry which is preliminary data.</text>
</comment>
<sequence length="328" mass="37079">MAKKRVLSGIRSTGRLHIGNYLGMVKGMLALQANPEYEVLFMVADLHAMTTPFEPNSLKQSIREVVLDYLAAGLDPNKASVFIQSQVREHVELSYLFSTIVSIARLSHLPTYKEKVKQYPQNNTLALLYYPVLMASDILLYKTKVLPVGDDQLPHLEITREIARKMNEQYGTNFPEPEQIKTAGHYIPSLTGEGKMSKTTEGSYINLTDNLEIIKSRLALSPTDSGKGERVPETGGVANLLTLIELFEGREKREKYEKDYKEQGIRYKNLKEELAGAIYTELEPIQKRRKELEKNKTYVEKVLEEGSGKARIVASQTLKEVKVKMGLI</sequence>
<protein>
    <recommendedName>
        <fullName evidence="2 8">Tryptophan--tRNA ligase</fullName>
        <ecNumber evidence="2 8">6.1.1.2</ecNumber>
    </recommendedName>
</protein>
<keyword evidence="6 9" id="KW-0648">Protein biosynthesis</keyword>
<evidence type="ECO:0000256" key="8">
    <source>
        <dbReference type="NCBIfam" id="TIGR00233"/>
    </source>
</evidence>
<dbReference type="InterPro" id="IPR014729">
    <property type="entry name" value="Rossmann-like_a/b/a_fold"/>
</dbReference>
<dbReference type="Gene3D" id="1.10.240.10">
    <property type="entry name" value="Tyrosyl-Transfer RNA Synthetase"/>
    <property type="match status" value="1"/>
</dbReference>
<evidence type="ECO:0000256" key="4">
    <source>
        <dbReference type="ARBA" id="ARBA00022741"/>
    </source>
</evidence>
<keyword evidence="7 9" id="KW-0030">Aminoacyl-tRNA synthetase</keyword>
<name>A0A1F7XVD3_9BACT</name>
<dbReference type="NCBIfam" id="TIGR00233">
    <property type="entry name" value="trpS"/>
    <property type="match status" value="1"/>
</dbReference>
<evidence type="ECO:0000313" key="10">
    <source>
        <dbReference type="EMBL" id="OGM18993.1"/>
    </source>
</evidence>
<keyword evidence="4 9" id="KW-0547">Nucleotide-binding</keyword>
<evidence type="ECO:0000256" key="5">
    <source>
        <dbReference type="ARBA" id="ARBA00022840"/>
    </source>
</evidence>
<evidence type="ECO:0000256" key="7">
    <source>
        <dbReference type="ARBA" id="ARBA00023146"/>
    </source>
</evidence>
<evidence type="ECO:0000256" key="3">
    <source>
        <dbReference type="ARBA" id="ARBA00022598"/>
    </source>
</evidence>
<dbReference type="GO" id="GO:0004830">
    <property type="term" value="F:tryptophan-tRNA ligase activity"/>
    <property type="evidence" value="ECO:0007669"/>
    <property type="project" value="UniProtKB-UniRule"/>
</dbReference>
<dbReference type="PRINTS" id="PR01039">
    <property type="entry name" value="TRNASYNTHTRP"/>
</dbReference>
<evidence type="ECO:0000256" key="6">
    <source>
        <dbReference type="ARBA" id="ARBA00022917"/>
    </source>
</evidence>
<dbReference type="PANTHER" id="PTHR43766:SF1">
    <property type="entry name" value="TRYPTOPHAN--TRNA LIGASE, MITOCHONDRIAL"/>
    <property type="match status" value="1"/>
</dbReference>
<dbReference type="GO" id="GO:0005524">
    <property type="term" value="F:ATP binding"/>
    <property type="evidence" value="ECO:0007669"/>
    <property type="project" value="UniProtKB-KW"/>
</dbReference>
<dbReference type="Gene3D" id="3.40.50.620">
    <property type="entry name" value="HUPs"/>
    <property type="match status" value="1"/>
</dbReference>
<evidence type="ECO:0000256" key="9">
    <source>
        <dbReference type="RuleBase" id="RU363036"/>
    </source>
</evidence>
<reference evidence="10 11" key="1">
    <citation type="journal article" date="2016" name="Nat. Commun.">
        <title>Thousands of microbial genomes shed light on interconnected biogeochemical processes in an aquifer system.</title>
        <authorList>
            <person name="Anantharaman K."/>
            <person name="Brown C.T."/>
            <person name="Hug L.A."/>
            <person name="Sharon I."/>
            <person name="Castelle C.J."/>
            <person name="Probst A.J."/>
            <person name="Thomas B.C."/>
            <person name="Singh A."/>
            <person name="Wilkins M.J."/>
            <person name="Karaoz U."/>
            <person name="Brodie E.L."/>
            <person name="Williams K.H."/>
            <person name="Hubbard S.S."/>
            <person name="Banfield J.F."/>
        </authorList>
    </citation>
    <scope>NUCLEOTIDE SEQUENCE [LARGE SCALE GENOMIC DNA]</scope>
</reference>
<dbReference type="Proteomes" id="UP000176741">
    <property type="component" value="Unassembled WGS sequence"/>
</dbReference>
<evidence type="ECO:0000256" key="2">
    <source>
        <dbReference type="ARBA" id="ARBA00013161"/>
    </source>
</evidence>
<accession>A0A1F7XVD3</accession>
<comment type="similarity">
    <text evidence="1 9">Belongs to the class-I aminoacyl-tRNA synthetase family.</text>
</comment>
<proteinExistence type="inferred from homology"/>
<keyword evidence="3 9" id="KW-0436">Ligase</keyword>
<evidence type="ECO:0000256" key="1">
    <source>
        <dbReference type="ARBA" id="ARBA00005594"/>
    </source>
</evidence>
<dbReference type="Pfam" id="PF00579">
    <property type="entry name" value="tRNA-synt_1b"/>
    <property type="match status" value="1"/>
</dbReference>
<dbReference type="AlphaFoldDB" id="A0A1F7XVD3"/>
<dbReference type="CDD" id="cd00806">
    <property type="entry name" value="TrpRS_core"/>
    <property type="match status" value="1"/>
</dbReference>
<gene>
    <name evidence="10" type="ORF">A2771_03190</name>
</gene>
<dbReference type="GO" id="GO:0006436">
    <property type="term" value="P:tryptophanyl-tRNA aminoacylation"/>
    <property type="evidence" value="ECO:0007669"/>
    <property type="project" value="UniProtKB-UniRule"/>
</dbReference>
<dbReference type="EC" id="6.1.1.2" evidence="2 8"/>
<dbReference type="InterPro" id="IPR002305">
    <property type="entry name" value="aa-tRNA-synth_Ic"/>
</dbReference>
<organism evidence="10 11">
    <name type="scientific">Candidatus Woesebacteria bacterium RIFCSPHIGHO2_01_FULL_38_26b</name>
    <dbReference type="NCBI Taxonomy" id="1802491"/>
    <lineage>
        <taxon>Bacteria</taxon>
        <taxon>Candidatus Woeseibacteriota</taxon>
    </lineage>
</organism>
<dbReference type="SUPFAM" id="SSF52374">
    <property type="entry name" value="Nucleotidylyl transferase"/>
    <property type="match status" value="1"/>
</dbReference>
<dbReference type="GO" id="GO:0005829">
    <property type="term" value="C:cytosol"/>
    <property type="evidence" value="ECO:0007669"/>
    <property type="project" value="TreeGrafter"/>
</dbReference>
<evidence type="ECO:0000313" key="11">
    <source>
        <dbReference type="Proteomes" id="UP000176741"/>
    </source>
</evidence>
<dbReference type="InterPro" id="IPR002306">
    <property type="entry name" value="Trp-tRNA-ligase"/>
</dbReference>
<dbReference type="EMBL" id="MGGD01000083">
    <property type="protein sequence ID" value="OGM18993.1"/>
    <property type="molecule type" value="Genomic_DNA"/>
</dbReference>
<dbReference type="InterPro" id="IPR050203">
    <property type="entry name" value="Trp-tRNA_synthetase"/>
</dbReference>
<keyword evidence="5 9" id="KW-0067">ATP-binding</keyword>